<name>A0A6M3LUM0_9ZZZZ</name>
<organism evidence="1">
    <name type="scientific">viral metagenome</name>
    <dbReference type="NCBI Taxonomy" id="1070528"/>
    <lineage>
        <taxon>unclassified sequences</taxon>
        <taxon>metagenomes</taxon>
        <taxon>organismal metagenomes</taxon>
    </lineage>
</organism>
<dbReference type="EMBL" id="MT143634">
    <property type="protein sequence ID" value="QJA99186.1"/>
    <property type="molecule type" value="Genomic_DNA"/>
</dbReference>
<reference evidence="1" key="1">
    <citation type="submission" date="2020-03" db="EMBL/GenBank/DDBJ databases">
        <title>The deep terrestrial virosphere.</title>
        <authorList>
            <person name="Holmfeldt K."/>
            <person name="Nilsson E."/>
            <person name="Simone D."/>
            <person name="Lopez-Fernandez M."/>
            <person name="Wu X."/>
            <person name="de Brujin I."/>
            <person name="Lundin D."/>
            <person name="Andersson A."/>
            <person name="Bertilsson S."/>
            <person name="Dopson M."/>
        </authorList>
    </citation>
    <scope>NUCLEOTIDE SEQUENCE</scope>
    <source>
        <strain evidence="1">MM171A01259</strain>
        <strain evidence="2">MM171B01091</strain>
    </source>
</reference>
<protein>
    <submittedName>
        <fullName evidence="1">Uncharacterized protein</fullName>
    </submittedName>
</protein>
<dbReference type="EMBL" id="MT143801">
    <property type="protein sequence ID" value="QJB02700.1"/>
    <property type="molecule type" value="Genomic_DNA"/>
</dbReference>
<evidence type="ECO:0000313" key="1">
    <source>
        <dbReference type="EMBL" id="QJA99186.1"/>
    </source>
</evidence>
<evidence type="ECO:0000313" key="2">
    <source>
        <dbReference type="EMBL" id="QJB02700.1"/>
    </source>
</evidence>
<proteinExistence type="predicted"/>
<dbReference type="AlphaFoldDB" id="A0A6M3LUM0"/>
<sequence length="54" mass="6477">MKSEQEIREKLTVLRSELADWEKHSDPQLVDIIRAMRQERVNALEWALGELNDW</sequence>
<accession>A0A6M3LUM0</accession>
<gene>
    <name evidence="1" type="ORF">MM171A01259_0003</name>
    <name evidence="2" type="ORF">MM171B01091_0018</name>
</gene>